<keyword evidence="2" id="KW-0732">Signal</keyword>
<gene>
    <name evidence="3" type="ORF">AF332_08880</name>
</gene>
<sequence length="247" mass="27321">MHKKLIGVPIAAIMSVGLAGCGANDNADVDRTNEIGQPMGYYSNENHGNRGGNVRVDDGTDNDGPLTEMMDHTLGGEGRNNGYNRVDNNARRVNDENTGNPTVPLADRDISFFQKDNRFSHSDANYHGHLDDNTRKANNSYYQAYEGELAEKIGDVAASVPNVEDVRSVTYGSDVLIAVDLTDYNKEEQTKEAIHEAVQPYLRGRSATVVTDEGTFSRLRNIDNNLRDGGPREQIDWDLKSLFGREQ</sequence>
<dbReference type="PROSITE" id="PS51257">
    <property type="entry name" value="PROKAR_LIPOPROTEIN"/>
    <property type="match status" value="1"/>
</dbReference>
<dbReference type="EMBL" id="LGUF01000007">
    <property type="protein sequence ID" value="KON86910.1"/>
    <property type="molecule type" value="Genomic_DNA"/>
</dbReference>
<feature type="region of interest" description="Disordered" evidence="1">
    <location>
        <begin position="72"/>
        <end position="106"/>
    </location>
</feature>
<feature type="chain" id="PRO_5039244373" evidence="2">
    <location>
        <begin position="20"/>
        <end position="247"/>
    </location>
</feature>
<organism evidence="3 4">
    <name type="scientific">Sporosarcina globispora</name>
    <name type="common">Bacillus globisporus</name>
    <dbReference type="NCBI Taxonomy" id="1459"/>
    <lineage>
        <taxon>Bacteria</taxon>
        <taxon>Bacillati</taxon>
        <taxon>Bacillota</taxon>
        <taxon>Bacilli</taxon>
        <taxon>Bacillales</taxon>
        <taxon>Caryophanaceae</taxon>
        <taxon>Sporosarcina</taxon>
    </lineage>
</organism>
<evidence type="ECO:0000256" key="1">
    <source>
        <dbReference type="SAM" id="MobiDB-lite"/>
    </source>
</evidence>
<evidence type="ECO:0000313" key="4">
    <source>
        <dbReference type="Proteomes" id="UP000037109"/>
    </source>
</evidence>
<dbReference type="Pfam" id="PF09580">
    <property type="entry name" value="Spore_YhcN_YlaJ"/>
    <property type="match status" value="1"/>
</dbReference>
<evidence type="ECO:0000313" key="3">
    <source>
        <dbReference type="EMBL" id="KON86910.1"/>
    </source>
</evidence>
<evidence type="ECO:0000256" key="2">
    <source>
        <dbReference type="SAM" id="SignalP"/>
    </source>
</evidence>
<protein>
    <submittedName>
        <fullName evidence="3">Spore cortex protein CoxA</fullName>
    </submittedName>
</protein>
<dbReference type="OrthoDB" id="2988958at2"/>
<dbReference type="PATRIC" id="fig|1459.3.peg.1884"/>
<reference evidence="4" key="1">
    <citation type="submission" date="2015-07" db="EMBL/GenBank/DDBJ databases">
        <title>Fjat-10036 dsm4.</title>
        <authorList>
            <person name="Liu B."/>
            <person name="Wang J."/>
            <person name="Zhu Y."/>
            <person name="Liu G."/>
            <person name="Chen Q."/>
            <person name="Chen Z."/>
            <person name="Lan J."/>
            <person name="Che J."/>
            <person name="Ge C."/>
            <person name="Shi H."/>
            <person name="Pan Z."/>
            <person name="Liu X."/>
        </authorList>
    </citation>
    <scope>NUCLEOTIDE SEQUENCE [LARGE SCALE GENOMIC DNA]</scope>
    <source>
        <strain evidence="4">DSM 4</strain>
    </source>
</reference>
<comment type="caution">
    <text evidence="3">The sequence shown here is derived from an EMBL/GenBank/DDBJ whole genome shotgun (WGS) entry which is preliminary data.</text>
</comment>
<dbReference type="InterPro" id="IPR019076">
    <property type="entry name" value="Spore_lipoprot_YhcN/YlaJ-like"/>
</dbReference>
<keyword evidence="4" id="KW-1185">Reference proteome</keyword>
<dbReference type="RefSeq" id="WP_053434268.1">
    <property type="nucleotide sequence ID" value="NZ_LGUF01000007.1"/>
</dbReference>
<dbReference type="AlphaFoldDB" id="A0A0M0GAH5"/>
<feature type="signal peptide" evidence="2">
    <location>
        <begin position="1"/>
        <end position="19"/>
    </location>
</feature>
<proteinExistence type="predicted"/>
<dbReference type="Proteomes" id="UP000037109">
    <property type="component" value="Unassembled WGS sequence"/>
</dbReference>
<name>A0A0M0GAH5_SPOGL</name>
<dbReference type="STRING" id="1459.AF332_08880"/>
<accession>A0A0M0GAH5</accession>